<keyword evidence="4 11" id="KW-0662">Pyridine nucleotide biosynthesis</keyword>
<comment type="function">
    <text evidence="1 11">Catalyzes the reversible adenylation of nicotinate mononucleotide (NaMN) to nicotinic acid adenine dinucleotide (NaAD).</text>
</comment>
<dbReference type="UniPathway" id="UPA00253">
    <property type="reaction ID" value="UER00332"/>
</dbReference>
<feature type="domain" description="Cytidyltransferase-like" evidence="12">
    <location>
        <begin position="5"/>
        <end position="163"/>
    </location>
</feature>
<dbReference type="GO" id="GO:0004515">
    <property type="term" value="F:nicotinate-nucleotide adenylyltransferase activity"/>
    <property type="evidence" value="ECO:0007669"/>
    <property type="project" value="UniProtKB-UniRule"/>
</dbReference>
<proteinExistence type="inferred from homology"/>
<dbReference type="NCBIfam" id="NF000840">
    <property type="entry name" value="PRK00071.1-3"/>
    <property type="match status" value="1"/>
</dbReference>
<dbReference type="NCBIfam" id="TIGR00125">
    <property type="entry name" value="cyt_tran_rel"/>
    <property type="match status" value="1"/>
</dbReference>
<dbReference type="InterPro" id="IPR005248">
    <property type="entry name" value="NadD/NMNAT"/>
</dbReference>
<evidence type="ECO:0000256" key="5">
    <source>
        <dbReference type="ARBA" id="ARBA00022679"/>
    </source>
</evidence>
<evidence type="ECO:0000313" key="13">
    <source>
        <dbReference type="EMBL" id="AWL10199.1"/>
    </source>
</evidence>
<gene>
    <name evidence="11 13" type="primary">nadD</name>
    <name evidence="13" type="ORF">HME7025_02358</name>
</gene>
<dbReference type="GO" id="GO:0009435">
    <property type="term" value="P:NAD+ biosynthetic process"/>
    <property type="evidence" value="ECO:0007669"/>
    <property type="project" value="UniProtKB-UniRule"/>
</dbReference>
<evidence type="ECO:0000256" key="3">
    <source>
        <dbReference type="ARBA" id="ARBA00009014"/>
    </source>
</evidence>
<evidence type="ECO:0000256" key="6">
    <source>
        <dbReference type="ARBA" id="ARBA00022695"/>
    </source>
</evidence>
<evidence type="ECO:0000256" key="8">
    <source>
        <dbReference type="ARBA" id="ARBA00022840"/>
    </source>
</evidence>
<organism evidence="13 14">
    <name type="scientific">Aquirufa nivalisilvae</name>
    <dbReference type="NCBI Taxonomy" id="2516557"/>
    <lineage>
        <taxon>Bacteria</taxon>
        <taxon>Pseudomonadati</taxon>
        <taxon>Bacteroidota</taxon>
        <taxon>Cytophagia</taxon>
        <taxon>Cytophagales</taxon>
        <taxon>Flectobacillaceae</taxon>
        <taxon>Aquirufa</taxon>
    </lineage>
</organism>
<reference evidence="14" key="1">
    <citation type="submission" date="2018-05" db="EMBL/GenBank/DDBJ databases">
        <title>Pseudarcicella sp. HME7025 Genome sequencing and assembly.</title>
        <authorList>
            <person name="Kim H."/>
            <person name="Kang H."/>
            <person name="Joh K."/>
        </authorList>
    </citation>
    <scope>NUCLEOTIDE SEQUENCE [LARGE SCALE GENOMIC DNA]</scope>
    <source>
        <strain evidence="14">HME7025</strain>
    </source>
</reference>
<evidence type="ECO:0000256" key="1">
    <source>
        <dbReference type="ARBA" id="ARBA00002324"/>
    </source>
</evidence>
<comment type="pathway">
    <text evidence="2 11">Cofactor biosynthesis; NAD(+) biosynthesis; deamido-NAD(+) from nicotinate D-ribonucleotide: step 1/1.</text>
</comment>
<dbReference type="Pfam" id="PF01467">
    <property type="entry name" value="CTP_transf_like"/>
    <property type="match status" value="1"/>
</dbReference>
<evidence type="ECO:0000256" key="2">
    <source>
        <dbReference type="ARBA" id="ARBA00005019"/>
    </source>
</evidence>
<dbReference type="SUPFAM" id="SSF52374">
    <property type="entry name" value="Nucleotidylyl transferase"/>
    <property type="match status" value="1"/>
</dbReference>
<dbReference type="GO" id="GO:0005524">
    <property type="term" value="F:ATP binding"/>
    <property type="evidence" value="ECO:0007669"/>
    <property type="project" value="UniProtKB-KW"/>
</dbReference>
<evidence type="ECO:0000313" key="14">
    <source>
        <dbReference type="Proteomes" id="UP000245468"/>
    </source>
</evidence>
<comment type="catalytic activity">
    <reaction evidence="10 11">
        <text>nicotinate beta-D-ribonucleotide + ATP + H(+) = deamido-NAD(+) + diphosphate</text>
        <dbReference type="Rhea" id="RHEA:22860"/>
        <dbReference type="ChEBI" id="CHEBI:15378"/>
        <dbReference type="ChEBI" id="CHEBI:30616"/>
        <dbReference type="ChEBI" id="CHEBI:33019"/>
        <dbReference type="ChEBI" id="CHEBI:57502"/>
        <dbReference type="ChEBI" id="CHEBI:58437"/>
        <dbReference type="EC" id="2.7.7.18"/>
    </reaction>
</comment>
<dbReference type="EMBL" id="CP029346">
    <property type="protein sequence ID" value="AWL10199.1"/>
    <property type="molecule type" value="Genomic_DNA"/>
</dbReference>
<dbReference type="CDD" id="cd02165">
    <property type="entry name" value="NMNAT"/>
    <property type="match status" value="1"/>
</dbReference>
<dbReference type="PANTHER" id="PTHR39321:SF3">
    <property type="entry name" value="PHOSPHOPANTETHEINE ADENYLYLTRANSFERASE"/>
    <property type="match status" value="1"/>
</dbReference>
<dbReference type="Gene3D" id="3.40.50.620">
    <property type="entry name" value="HUPs"/>
    <property type="match status" value="1"/>
</dbReference>
<accession>A0A2S2DXY0</accession>
<dbReference type="HAMAP" id="MF_00244">
    <property type="entry name" value="NaMN_adenylyltr"/>
    <property type="match status" value="1"/>
</dbReference>
<dbReference type="EC" id="2.7.7.18" evidence="11"/>
<name>A0A2S2DXY0_9BACT</name>
<evidence type="ECO:0000256" key="11">
    <source>
        <dbReference type="HAMAP-Rule" id="MF_00244"/>
    </source>
</evidence>
<sequence>MKIGLFFGSFNPIHHGHLMIAQAVLNQTDVQQIWFVVSPQNPHKKSKSLLHEFDRLDLVERAIADNFQFKSCDIEFSLKKPSYTIDTLIHLSEKFPQHEFELILGGDNLEQFKSWKNYDKILDYFGLYVYPRGEDPTSELWKHPKVKKVNAPVLHISATYIRECIQKNQSIKYLVPDNVEQLIAQKKFYI</sequence>
<protein>
    <recommendedName>
        <fullName evidence="11">Probable nicotinate-nucleotide adenylyltransferase</fullName>
        <ecNumber evidence="11">2.7.7.18</ecNumber>
    </recommendedName>
    <alternativeName>
        <fullName evidence="11">Deamido-NAD(+) diphosphorylase</fullName>
    </alternativeName>
    <alternativeName>
        <fullName evidence="11">Deamido-NAD(+) pyrophosphorylase</fullName>
    </alternativeName>
    <alternativeName>
        <fullName evidence="11">Nicotinate mononucleotide adenylyltransferase</fullName>
        <shortName evidence="11">NaMN adenylyltransferase</shortName>
    </alternativeName>
</protein>
<evidence type="ECO:0000256" key="9">
    <source>
        <dbReference type="ARBA" id="ARBA00023027"/>
    </source>
</evidence>
<dbReference type="AlphaFoldDB" id="A0A2S2DXY0"/>
<evidence type="ECO:0000256" key="10">
    <source>
        <dbReference type="ARBA" id="ARBA00048721"/>
    </source>
</evidence>
<keyword evidence="9 11" id="KW-0520">NAD</keyword>
<dbReference type="OrthoDB" id="5295945at2"/>
<dbReference type="Proteomes" id="UP000245468">
    <property type="component" value="Chromosome"/>
</dbReference>
<dbReference type="InterPro" id="IPR014729">
    <property type="entry name" value="Rossmann-like_a/b/a_fold"/>
</dbReference>
<dbReference type="RefSeq" id="WP_109324291.1">
    <property type="nucleotide sequence ID" value="NZ_CP029346.1"/>
</dbReference>
<keyword evidence="6 11" id="KW-0548">Nucleotidyltransferase</keyword>
<keyword evidence="7 11" id="KW-0547">Nucleotide-binding</keyword>
<dbReference type="PANTHER" id="PTHR39321">
    <property type="entry name" value="NICOTINATE-NUCLEOTIDE ADENYLYLTRANSFERASE-RELATED"/>
    <property type="match status" value="1"/>
</dbReference>
<evidence type="ECO:0000256" key="4">
    <source>
        <dbReference type="ARBA" id="ARBA00022642"/>
    </source>
</evidence>
<comment type="similarity">
    <text evidence="3 11">Belongs to the NadD family.</text>
</comment>
<keyword evidence="5 11" id="KW-0808">Transferase</keyword>
<keyword evidence="8 11" id="KW-0067">ATP-binding</keyword>
<evidence type="ECO:0000256" key="7">
    <source>
        <dbReference type="ARBA" id="ARBA00022741"/>
    </source>
</evidence>
<dbReference type="KEGG" id="psez:HME7025_02358"/>
<dbReference type="InterPro" id="IPR004821">
    <property type="entry name" value="Cyt_trans-like"/>
</dbReference>
<keyword evidence="14" id="KW-1185">Reference proteome</keyword>
<dbReference type="NCBIfam" id="TIGR00482">
    <property type="entry name" value="nicotinate (nicotinamide) nucleotide adenylyltransferase"/>
    <property type="match status" value="1"/>
</dbReference>
<evidence type="ECO:0000259" key="12">
    <source>
        <dbReference type="Pfam" id="PF01467"/>
    </source>
</evidence>